<evidence type="ECO:0000313" key="1">
    <source>
        <dbReference type="EMBL" id="KAJ1973186.1"/>
    </source>
</evidence>
<sequence>MLDDAIDWPTSKAELHAQFPFTLTAPKLAKAMAEATKDPDEPYKFFFRRRC</sequence>
<accession>A0A9W8AXJ1</accession>
<reference evidence="1" key="1">
    <citation type="submission" date="2022-07" db="EMBL/GenBank/DDBJ databases">
        <title>Phylogenomic reconstructions and comparative analyses of Kickxellomycotina fungi.</title>
        <authorList>
            <person name="Reynolds N.K."/>
            <person name="Stajich J.E."/>
            <person name="Barry K."/>
            <person name="Grigoriev I.V."/>
            <person name="Crous P."/>
            <person name="Smith M.E."/>
        </authorList>
    </citation>
    <scope>NUCLEOTIDE SEQUENCE</scope>
    <source>
        <strain evidence="1">RSA 567</strain>
    </source>
</reference>
<name>A0A9W8AXJ1_9FUNG</name>
<keyword evidence="2" id="KW-1185">Reference proteome</keyword>
<dbReference type="AlphaFoldDB" id="A0A9W8AXJ1"/>
<dbReference type="Proteomes" id="UP001151582">
    <property type="component" value="Unassembled WGS sequence"/>
</dbReference>
<gene>
    <name evidence="1" type="ORF">H4R34_005162</name>
</gene>
<protein>
    <submittedName>
        <fullName evidence="1">Uncharacterized protein</fullName>
    </submittedName>
</protein>
<evidence type="ECO:0000313" key="2">
    <source>
        <dbReference type="Proteomes" id="UP001151582"/>
    </source>
</evidence>
<organism evidence="1 2">
    <name type="scientific">Dimargaris verticillata</name>
    <dbReference type="NCBI Taxonomy" id="2761393"/>
    <lineage>
        <taxon>Eukaryota</taxon>
        <taxon>Fungi</taxon>
        <taxon>Fungi incertae sedis</taxon>
        <taxon>Zoopagomycota</taxon>
        <taxon>Kickxellomycotina</taxon>
        <taxon>Dimargaritomycetes</taxon>
        <taxon>Dimargaritales</taxon>
        <taxon>Dimargaritaceae</taxon>
        <taxon>Dimargaris</taxon>
    </lineage>
</organism>
<comment type="caution">
    <text evidence="1">The sequence shown here is derived from an EMBL/GenBank/DDBJ whole genome shotgun (WGS) entry which is preliminary data.</text>
</comment>
<dbReference type="EMBL" id="JANBQB010000874">
    <property type="protein sequence ID" value="KAJ1973186.1"/>
    <property type="molecule type" value="Genomic_DNA"/>
</dbReference>
<proteinExistence type="predicted"/>